<comment type="catalytic activity">
    <reaction evidence="13">
        <text>L-alpha-aminoacyl-L-lysine(out) = L-alpha-aminoacyl-L-lysine(in)</text>
        <dbReference type="Rhea" id="RHEA:79383"/>
        <dbReference type="ChEBI" id="CHEBI:229966"/>
    </reaction>
</comment>
<comment type="catalytic activity">
    <reaction evidence="15">
        <text>L-arginyl-L-alpha-amino acid(out) = L-arginyl-L-alpha-amino acid(in)</text>
        <dbReference type="Rhea" id="RHEA:79371"/>
        <dbReference type="ChEBI" id="CHEBI:84315"/>
    </reaction>
</comment>
<dbReference type="PROSITE" id="PS50850">
    <property type="entry name" value="MFS"/>
    <property type="match status" value="1"/>
</dbReference>
<comment type="catalytic activity">
    <reaction evidence="9">
        <text>L-histidyl-glycine(out) = L-histidyl-glycine(in)</text>
        <dbReference type="Rhea" id="RHEA:79395"/>
        <dbReference type="ChEBI" id="CHEBI:229957"/>
    </reaction>
</comment>
<feature type="transmembrane region" description="Helical" evidence="25">
    <location>
        <begin position="337"/>
        <end position="357"/>
    </location>
</feature>
<evidence type="ECO:0000313" key="28">
    <source>
        <dbReference type="Proteomes" id="UP000017831"/>
    </source>
</evidence>
<feature type="transmembrane region" description="Helical" evidence="25">
    <location>
        <begin position="129"/>
        <end position="148"/>
    </location>
</feature>
<keyword evidence="5 25" id="KW-1133">Transmembrane helix</keyword>
<dbReference type="InterPro" id="IPR036259">
    <property type="entry name" value="MFS_trans_sf"/>
</dbReference>
<dbReference type="InterPro" id="IPR011701">
    <property type="entry name" value="MFS"/>
</dbReference>
<dbReference type="PANTHER" id="PTHR23512">
    <property type="entry name" value="MAJOR FACILITATOR SUPERFAMILY DOMAIN-CONTAINING PROTEIN 1"/>
    <property type="match status" value="1"/>
</dbReference>
<dbReference type="eggNOG" id="COG2271">
    <property type="taxonomic scope" value="Bacteria"/>
</dbReference>
<comment type="catalytic activity">
    <reaction evidence="20">
        <text>L-lysyl-glycine(out) = L-lysyl-glycine(in)</text>
        <dbReference type="Rhea" id="RHEA:79407"/>
        <dbReference type="ChEBI" id="CHEBI:191202"/>
    </reaction>
</comment>
<evidence type="ECO:0000313" key="27">
    <source>
        <dbReference type="EMBL" id="EOA53282.1"/>
    </source>
</evidence>
<comment type="catalytic activity">
    <reaction evidence="17">
        <text>L-arginyl-glycine(out) = L-arginyl-glycine(in)</text>
        <dbReference type="Rhea" id="RHEA:79391"/>
        <dbReference type="ChEBI" id="CHEBI:229955"/>
    </reaction>
</comment>
<dbReference type="EMBL" id="AQHY01000036">
    <property type="protein sequence ID" value="EOA53282.1"/>
    <property type="molecule type" value="Genomic_DNA"/>
</dbReference>
<feature type="domain" description="Major facilitator superfamily (MFS) profile" evidence="26">
    <location>
        <begin position="299"/>
        <end position="505"/>
    </location>
</feature>
<feature type="transmembrane region" description="Helical" evidence="25">
    <location>
        <begin position="389"/>
        <end position="411"/>
    </location>
</feature>
<evidence type="ECO:0000256" key="2">
    <source>
        <dbReference type="ARBA" id="ARBA00008335"/>
    </source>
</evidence>
<evidence type="ECO:0000256" key="5">
    <source>
        <dbReference type="ARBA" id="ARBA00022989"/>
    </source>
</evidence>
<comment type="caution">
    <text evidence="27">The sequence shown here is derived from an EMBL/GenBank/DDBJ whole genome shotgun (WGS) entry which is preliminary data.</text>
</comment>
<organism evidence="27 28">
    <name type="scientific">Phocaeicola massiliensis B84634 = Timone 84634 = DSM 17679 = JCM 13223</name>
    <dbReference type="NCBI Taxonomy" id="1121098"/>
    <lineage>
        <taxon>Bacteria</taxon>
        <taxon>Pseudomonadati</taxon>
        <taxon>Bacteroidota</taxon>
        <taxon>Bacteroidia</taxon>
        <taxon>Bacteroidales</taxon>
        <taxon>Bacteroidaceae</taxon>
        <taxon>Phocaeicola</taxon>
    </lineage>
</organism>
<feature type="transmembrane region" description="Helical" evidence="25">
    <location>
        <begin position="96"/>
        <end position="122"/>
    </location>
</feature>
<evidence type="ECO:0000256" key="8">
    <source>
        <dbReference type="ARBA" id="ARBA00044876"/>
    </source>
</evidence>
<dbReference type="PATRIC" id="fig|1121098.3.peg.3144"/>
<evidence type="ECO:0000256" key="24">
    <source>
        <dbReference type="ARBA" id="ARBA00046376"/>
    </source>
</evidence>
<comment type="catalytic activity">
    <reaction evidence="18">
        <text>L-histidyl-L-alpha-amino acid(out) = L-histidyl-L-alpha-amino acid(in)</text>
        <dbReference type="Rhea" id="RHEA:79379"/>
        <dbReference type="ChEBI" id="CHEBI:229964"/>
    </reaction>
</comment>
<evidence type="ECO:0000256" key="17">
    <source>
        <dbReference type="ARBA" id="ARBA00044903"/>
    </source>
</evidence>
<keyword evidence="7" id="KW-0458">Lysosome</keyword>
<feature type="transmembrane region" description="Helical" evidence="25">
    <location>
        <begin position="423"/>
        <end position="446"/>
    </location>
</feature>
<evidence type="ECO:0000256" key="3">
    <source>
        <dbReference type="ARBA" id="ARBA00022448"/>
    </source>
</evidence>
<evidence type="ECO:0000256" key="23">
    <source>
        <dbReference type="ARBA" id="ARBA00045709"/>
    </source>
</evidence>
<evidence type="ECO:0000259" key="26">
    <source>
        <dbReference type="PROSITE" id="PS50850"/>
    </source>
</evidence>
<comment type="catalytic activity">
    <reaction evidence="10">
        <text>L-alpha-aminoacyl-L-arginine(out) = L-alpha-aminoacyl-L-arginine(in)</text>
        <dbReference type="Rhea" id="RHEA:79367"/>
        <dbReference type="ChEBI" id="CHEBI:229968"/>
    </reaction>
</comment>
<comment type="subcellular location">
    <subcellularLocation>
        <location evidence="1">Lysosome membrane</location>
        <topology evidence="1">Multi-pass membrane protein</topology>
    </subcellularLocation>
</comment>
<dbReference type="AlphaFoldDB" id="U6RB05"/>
<feature type="transmembrane region" description="Helical" evidence="25">
    <location>
        <begin position="298"/>
        <end position="317"/>
    </location>
</feature>
<evidence type="ECO:0000256" key="12">
    <source>
        <dbReference type="ARBA" id="ARBA00044891"/>
    </source>
</evidence>
<feature type="transmembrane region" description="Helical" evidence="25">
    <location>
        <begin position="364"/>
        <end position="383"/>
    </location>
</feature>
<reference evidence="27 28" key="1">
    <citation type="submission" date="2013-04" db="EMBL/GenBank/DDBJ databases">
        <title>The Genome Sequence of Bacteroides massiliensis DSM 17679.</title>
        <authorList>
            <consortium name="The Broad Institute Genomics Platform"/>
            <person name="Earl A."/>
            <person name="Ward D."/>
            <person name="Feldgarden M."/>
            <person name="Gevers D."/>
            <person name="Martens E."/>
            <person name="Fenner L."/>
            <person name="Roux V."/>
            <person name="Mallet M.N."/>
            <person name="Raoult D."/>
            <person name="Walker B."/>
            <person name="Young S."/>
            <person name="Zeng Q."/>
            <person name="Gargeya S."/>
            <person name="Fitzgerald M."/>
            <person name="Haas B."/>
            <person name="Abouelleil A."/>
            <person name="Allen A.W."/>
            <person name="Alvarado L."/>
            <person name="Arachchi H.M."/>
            <person name="Berlin A.M."/>
            <person name="Chapman S.B."/>
            <person name="Gainer-Dewar J."/>
            <person name="Goldberg J."/>
            <person name="Griggs A."/>
            <person name="Gujja S."/>
            <person name="Hansen M."/>
            <person name="Howarth C."/>
            <person name="Imamovic A."/>
            <person name="Ireland A."/>
            <person name="Larimer J."/>
            <person name="McCowan C."/>
            <person name="Murphy C."/>
            <person name="Pearson M."/>
            <person name="Poon T.W."/>
            <person name="Priest M."/>
            <person name="Roberts A."/>
            <person name="Saif S."/>
            <person name="Shea T."/>
            <person name="Sisk P."/>
            <person name="Sykes S."/>
            <person name="Wortman J."/>
            <person name="Nusbaum C."/>
            <person name="Birren B."/>
        </authorList>
    </citation>
    <scope>NUCLEOTIDE SEQUENCE [LARGE SCALE GENOMIC DNA]</scope>
    <source>
        <strain evidence="28">B84634 / Timone 84634 / DSM 17679 / JCM 13223</strain>
    </source>
</reference>
<protein>
    <recommendedName>
        <fullName evidence="21">Lysosomal dipeptide transporter MFSD1</fullName>
    </recommendedName>
    <alternativeName>
        <fullName evidence="22">Major facilitator superfamily domain-containing protein 1</fullName>
    </alternativeName>
</protein>
<evidence type="ECO:0000256" key="10">
    <source>
        <dbReference type="ARBA" id="ARBA00044881"/>
    </source>
</evidence>
<dbReference type="GO" id="GO:0022857">
    <property type="term" value="F:transmembrane transporter activity"/>
    <property type="evidence" value="ECO:0007669"/>
    <property type="project" value="InterPro"/>
</dbReference>
<comment type="catalytic activity">
    <reaction evidence="11">
        <text>L-alpha-aminoacyl-L-histidine(out) = L-alpha-aminoacyl-L-histidine(in)</text>
        <dbReference type="Rhea" id="RHEA:79375"/>
        <dbReference type="ChEBI" id="CHEBI:229967"/>
    </reaction>
</comment>
<comment type="catalytic activity">
    <reaction evidence="14">
        <text>L-aspartyl-L-lysine(out) = L-aspartyl-L-lysine(in)</text>
        <dbReference type="Rhea" id="RHEA:79411"/>
        <dbReference type="ChEBI" id="CHEBI:229953"/>
    </reaction>
</comment>
<evidence type="ECO:0000256" key="19">
    <source>
        <dbReference type="ARBA" id="ARBA00044919"/>
    </source>
</evidence>
<evidence type="ECO:0000256" key="1">
    <source>
        <dbReference type="ARBA" id="ARBA00004155"/>
    </source>
</evidence>
<comment type="catalytic activity">
    <reaction evidence="19">
        <text>L-alanyl-L-lysine(out) = L-alanyl-L-lysine(in)</text>
        <dbReference type="Rhea" id="RHEA:79415"/>
        <dbReference type="ChEBI" id="CHEBI:192470"/>
    </reaction>
</comment>
<dbReference type="Proteomes" id="UP000017831">
    <property type="component" value="Unassembled WGS sequence"/>
</dbReference>
<dbReference type="GO" id="GO:0005765">
    <property type="term" value="C:lysosomal membrane"/>
    <property type="evidence" value="ECO:0007669"/>
    <property type="project" value="UniProtKB-SubCell"/>
</dbReference>
<sequence>MIIRDYLSCKDRTFLWKCSSLLKNLYLCPFEYEKLLIKNLIKEMKEQIQKKINDSKALRWGVLVLVAFTMLCGYFLTDVMSPLKTMLEKELLWDSLDYGIFTSAYGWFNVFAFMLIIGGIILDKMGVRFTGMGACILMVLGCGLKYYAISTTFPVGDTFFGMKTQVGLAALGYAIFGVGVEIAGITVSKIIVKWFKGKEMALAMGMEMATARLGTMLALAVTVPIATFFGVTDTEGVLHPNIPAPLLLCLIMLCIGTIAFFIYTFYDKKLDASLEEEGIEPEEPFRMKDIWLIITNKGFWLIAMLCVLFYSAVFPFLKYATDLMVQKYHVDPELAGTIPSLLPLGTLFLTPFFGNIYDRIGKGATLMIIGSILLIFVHTMFALPILNIWWFATVVMIVLGIGFSLVPSAMWPSVPKIIPEKQLGTAYALIFWVQNWGLMGVPALIGYVLNKYCKGPVVDGMQTYDYTLPMCIFACFGVAALLFAVWLKAENKKKGYGLEEANIKK</sequence>
<feature type="transmembrane region" description="Helical" evidence="25">
    <location>
        <begin position="213"/>
        <end position="232"/>
    </location>
</feature>
<comment type="similarity">
    <text evidence="2">Belongs to the major facilitator superfamily.</text>
</comment>
<keyword evidence="6 25" id="KW-0472">Membrane</keyword>
<comment type="subunit">
    <text evidence="24">Homodimer. Interacts with lysosomal protein GLMP (via lumenal domain); the interaction starts while both proteins are still in the endoplasmic reticulum and is required for stabilization of MFSD1 in lysosomes but has no direct effect on its targeting to lysosomes or transporter activity.</text>
</comment>
<dbReference type="PANTHER" id="PTHR23512:SF3">
    <property type="entry name" value="MAJOR FACILITATOR SUPERFAMILY DOMAIN-CONTAINING PROTEIN 1"/>
    <property type="match status" value="1"/>
</dbReference>
<feature type="transmembrane region" description="Helical" evidence="25">
    <location>
        <begin position="466"/>
        <end position="487"/>
    </location>
</feature>
<evidence type="ECO:0000256" key="14">
    <source>
        <dbReference type="ARBA" id="ARBA00044898"/>
    </source>
</evidence>
<evidence type="ECO:0000256" key="4">
    <source>
        <dbReference type="ARBA" id="ARBA00022692"/>
    </source>
</evidence>
<proteinExistence type="inferred from homology"/>
<comment type="function">
    <text evidence="23">Lysosomal dipeptide uniporter that selectively exports lysine, arginine or histidine-containing dipeptides with a net positive charge from the lysosome lumen into the cytosol. Could play a role in a specific type of protein O-glycosylation indirectly regulating macrophages migration and tissue invasion. Also essential for liver homeostasis.</text>
</comment>
<gene>
    <name evidence="27" type="ORF">HMPREF1534_03090</name>
</gene>
<evidence type="ECO:0000256" key="18">
    <source>
        <dbReference type="ARBA" id="ARBA00044912"/>
    </source>
</evidence>
<evidence type="ECO:0000256" key="7">
    <source>
        <dbReference type="ARBA" id="ARBA00023228"/>
    </source>
</evidence>
<dbReference type="InterPro" id="IPR020846">
    <property type="entry name" value="MFS_dom"/>
</dbReference>
<evidence type="ECO:0000256" key="16">
    <source>
        <dbReference type="ARBA" id="ARBA00044900"/>
    </source>
</evidence>
<feature type="transmembrane region" description="Helical" evidence="25">
    <location>
        <begin position="244"/>
        <end position="266"/>
    </location>
</feature>
<dbReference type="SUPFAM" id="SSF103473">
    <property type="entry name" value="MFS general substrate transporter"/>
    <property type="match status" value="1"/>
</dbReference>
<evidence type="ECO:0000256" key="6">
    <source>
        <dbReference type="ARBA" id="ARBA00023136"/>
    </source>
</evidence>
<evidence type="ECO:0000256" key="11">
    <source>
        <dbReference type="ARBA" id="ARBA00044884"/>
    </source>
</evidence>
<evidence type="ECO:0000256" key="9">
    <source>
        <dbReference type="ARBA" id="ARBA00044878"/>
    </source>
</evidence>
<dbReference type="Pfam" id="PF07690">
    <property type="entry name" value="MFS_1"/>
    <property type="match status" value="1"/>
</dbReference>
<evidence type="ECO:0000256" key="20">
    <source>
        <dbReference type="ARBA" id="ARBA00044924"/>
    </source>
</evidence>
<evidence type="ECO:0000256" key="13">
    <source>
        <dbReference type="ARBA" id="ARBA00044893"/>
    </source>
</evidence>
<accession>U6RB05</accession>
<name>U6RB05_9BACT</name>
<keyword evidence="3" id="KW-0813">Transport</keyword>
<evidence type="ECO:0000256" key="15">
    <source>
        <dbReference type="ARBA" id="ARBA00044899"/>
    </source>
</evidence>
<keyword evidence="4 25" id="KW-0812">Transmembrane</keyword>
<dbReference type="HOGENOM" id="CLU_024694_2_0_10"/>
<evidence type="ECO:0000256" key="21">
    <source>
        <dbReference type="ARBA" id="ARBA00044985"/>
    </source>
</evidence>
<dbReference type="STRING" id="1121098.HMPREF1534_03090"/>
<comment type="catalytic activity">
    <reaction evidence="8">
        <text>L-lysyl-L-alanine(out) = L-lysyl-L-alanine(in)</text>
        <dbReference type="Rhea" id="RHEA:79399"/>
        <dbReference type="ChEBI" id="CHEBI:229954"/>
    </reaction>
</comment>
<evidence type="ECO:0000256" key="25">
    <source>
        <dbReference type="SAM" id="Phobius"/>
    </source>
</evidence>
<dbReference type="InterPro" id="IPR052187">
    <property type="entry name" value="MFSD1"/>
</dbReference>
<comment type="catalytic activity">
    <reaction evidence="16">
        <text>L-lysyl-L-lysine(out) = L-lysyl-L-lysine(in)</text>
        <dbReference type="Rhea" id="RHEA:79403"/>
        <dbReference type="ChEBI" id="CHEBI:229956"/>
    </reaction>
</comment>
<comment type="catalytic activity">
    <reaction evidence="12">
        <text>L-lysyl-L-alpha-amino acid(out) = L-lysyl-L-alpha-amino acid(in)</text>
        <dbReference type="Rhea" id="RHEA:79387"/>
        <dbReference type="ChEBI" id="CHEBI:229965"/>
    </reaction>
</comment>
<feature type="transmembrane region" description="Helical" evidence="25">
    <location>
        <begin position="57"/>
        <end position="76"/>
    </location>
</feature>
<feature type="transmembrane region" description="Helical" evidence="25">
    <location>
        <begin position="168"/>
        <end position="192"/>
    </location>
</feature>
<keyword evidence="28" id="KW-1185">Reference proteome</keyword>
<dbReference type="Gene3D" id="1.20.1250.20">
    <property type="entry name" value="MFS general substrate transporter like domains"/>
    <property type="match status" value="2"/>
</dbReference>
<evidence type="ECO:0000256" key="22">
    <source>
        <dbReference type="ARBA" id="ARBA00045018"/>
    </source>
</evidence>